<feature type="region of interest" description="Disordered" evidence="1">
    <location>
        <begin position="684"/>
        <end position="712"/>
    </location>
</feature>
<dbReference type="Gene3D" id="2.60.40.10">
    <property type="entry name" value="Immunoglobulins"/>
    <property type="match status" value="2"/>
</dbReference>
<proteinExistence type="predicted"/>
<dbReference type="InterPro" id="IPR011659">
    <property type="entry name" value="WD40"/>
</dbReference>
<dbReference type="GO" id="GO:0005975">
    <property type="term" value="P:carbohydrate metabolic process"/>
    <property type="evidence" value="ECO:0007669"/>
    <property type="project" value="UniProtKB-ARBA"/>
</dbReference>
<protein>
    <submittedName>
        <fullName evidence="3">WD40 repeat protein</fullName>
    </submittedName>
</protein>
<feature type="signal peptide" evidence="2">
    <location>
        <begin position="1"/>
        <end position="25"/>
    </location>
</feature>
<dbReference type="OrthoDB" id="39703at2"/>
<comment type="caution">
    <text evidence="3">The sequence shown here is derived from an EMBL/GenBank/DDBJ whole genome shotgun (WGS) entry which is preliminary data.</text>
</comment>
<feature type="compositionally biased region" description="Acidic residues" evidence="1">
    <location>
        <begin position="697"/>
        <end position="707"/>
    </location>
</feature>
<evidence type="ECO:0000313" key="4">
    <source>
        <dbReference type="Proteomes" id="UP000292564"/>
    </source>
</evidence>
<keyword evidence="2" id="KW-0732">Signal</keyword>
<dbReference type="InterPro" id="IPR011042">
    <property type="entry name" value="6-blade_b-propeller_TolB-like"/>
</dbReference>
<feature type="region of interest" description="Disordered" evidence="1">
    <location>
        <begin position="501"/>
        <end position="530"/>
    </location>
</feature>
<evidence type="ECO:0000256" key="2">
    <source>
        <dbReference type="SAM" id="SignalP"/>
    </source>
</evidence>
<dbReference type="EMBL" id="SHKY01000001">
    <property type="protein sequence ID" value="RZU51569.1"/>
    <property type="molecule type" value="Genomic_DNA"/>
</dbReference>
<dbReference type="Pfam" id="PF07676">
    <property type="entry name" value="PD40"/>
    <property type="match status" value="2"/>
</dbReference>
<accession>A0A4Q7ZMR5</accession>
<name>A0A4Q7ZMR5_9ACTN</name>
<feature type="compositionally biased region" description="Polar residues" evidence="1">
    <location>
        <begin position="87"/>
        <end position="96"/>
    </location>
</feature>
<dbReference type="NCBIfam" id="NF012200">
    <property type="entry name" value="choice_anch_D"/>
    <property type="match status" value="2"/>
</dbReference>
<dbReference type="SUPFAM" id="SSF82171">
    <property type="entry name" value="DPP6 N-terminal domain-like"/>
    <property type="match status" value="1"/>
</dbReference>
<reference evidence="3 4" key="1">
    <citation type="submission" date="2019-02" db="EMBL/GenBank/DDBJ databases">
        <title>Sequencing the genomes of 1000 actinobacteria strains.</title>
        <authorList>
            <person name="Klenk H.-P."/>
        </authorList>
    </citation>
    <scope>NUCLEOTIDE SEQUENCE [LARGE SCALE GENOMIC DNA]</scope>
    <source>
        <strain evidence="3 4">DSM 45162</strain>
    </source>
</reference>
<dbReference type="Gene3D" id="2.120.10.30">
    <property type="entry name" value="TolB, C-terminal domain"/>
    <property type="match status" value="1"/>
</dbReference>
<organism evidence="3 4">
    <name type="scientific">Krasilnikovia cinnamomea</name>
    <dbReference type="NCBI Taxonomy" id="349313"/>
    <lineage>
        <taxon>Bacteria</taxon>
        <taxon>Bacillati</taxon>
        <taxon>Actinomycetota</taxon>
        <taxon>Actinomycetes</taxon>
        <taxon>Micromonosporales</taxon>
        <taxon>Micromonosporaceae</taxon>
        <taxon>Krasilnikovia</taxon>
    </lineage>
</organism>
<dbReference type="InterPro" id="IPR013783">
    <property type="entry name" value="Ig-like_fold"/>
</dbReference>
<feature type="region of interest" description="Disordered" evidence="1">
    <location>
        <begin position="256"/>
        <end position="279"/>
    </location>
</feature>
<dbReference type="RefSeq" id="WP_130510320.1">
    <property type="nucleotide sequence ID" value="NZ_SHKY01000001.1"/>
</dbReference>
<sequence>MPRQRTQVHRMMLAGGLAAALGTTAVVVGLTFANDSAAAETGSGTQRVSVGTSGVQAAFDSSEPAISADGRYVAFTTDEPFDPVDKLSTSQNSSGTVPEPGPDADVYVRDSQVGTTTLISHGLRHDSDDELGDSVVPADGNSYQPSISDDGRFVAFRTNARNIAPDAGRTHAIVVCDRDPDGDGKFSSACRFTVVSGDDFDPSNPHLSGDGRRISYDVPPHSPPVPDTPVLLLKAHSTPLTAAKAPAAKAAAKKAKAAARKARKAPAPETPDPRSGWVEVVELRRGDDGRLLTPQDDDRAYVTSPDRLDGDDSWRRLRWQGESTMSALGTHVAFVARYSDFESPSVYVVQNYDVNTMKLTRLDLDADGKPIAKGGRRFRSPALSGDGRRYAFTDRQDLGPTTVRLYDRDPDGDGTFGPPSVEIASRKADGSEAEGTQPAFSADGRYLAFTTPTPGMHNGTDAGGRDGACLGSGVNLSFCDIVVRDLVLDAARAKAGEPRLPAELASPSTGCATKPQPCEGTGDSGLLTPTGDGSQRLDGEEWVALFGEDGSPVLNADGSVVAYGSEAADLVGDDKNKHLDVFRRRFAPALAADPQDFGQVPLGSQVLRDVPLTHVGAGPLRVREVAVDGADFDVFPGETCTAQVLHASEKCVVSIRFRPGAAGPRSAVLRVGFDGSDTPLTVSLTGAGLAPSTPPDPDPDPEPEPEPEPGVFAAAPDRLDFGDRPVLRTSPAKSVTVRNTGAGPLRLGAVGLSASLHGVDYRVTADTCANRSIPAAGSCRVDVTHRPTAVGSRPAVLTIAYEGATGTTLTFPVSLTGAGLAPTLTSSPTVTPAGRVIQVRGTGFPPNSVSKLHLTGMPGSTTAKARGDGTFSVPFVVFPNTWTGKHPLTADVLPASAPGLTAPLKATLEFVIVPGSPLPPDFDIRR</sequence>
<feature type="chain" id="PRO_5039289952" evidence="2">
    <location>
        <begin position="26"/>
        <end position="926"/>
    </location>
</feature>
<feature type="region of interest" description="Disordered" evidence="1">
    <location>
        <begin position="82"/>
        <end position="105"/>
    </location>
</feature>
<dbReference type="AlphaFoldDB" id="A0A4Q7ZMR5"/>
<keyword evidence="4" id="KW-1185">Reference proteome</keyword>
<gene>
    <name evidence="3" type="ORF">EV385_3399</name>
</gene>
<evidence type="ECO:0000313" key="3">
    <source>
        <dbReference type="EMBL" id="RZU51569.1"/>
    </source>
</evidence>
<dbReference type="Proteomes" id="UP000292564">
    <property type="component" value="Unassembled WGS sequence"/>
</dbReference>
<evidence type="ECO:0000256" key="1">
    <source>
        <dbReference type="SAM" id="MobiDB-lite"/>
    </source>
</evidence>